<protein>
    <submittedName>
        <fullName evidence="3">Phosphodiesterase</fullName>
    </submittedName>
</protein>
<dbReference type="PANTHER" id="PTHR43155:SF2">
    <property type="entry name" value="CYCLIC DI-GMP PHOSPHODIESTERASE PA4108"/>
    <property type="match status" value="1"/>
</dbReference>
<keyword evidence="4" id="KW-1185">Reference proteome</keyword>
<evidence type="ECO:0000259" key="1">
    <source>
        <dbReference type="PROSITE" id="PS51831"/>
    </source>
</evidence>
<proteinExistence type="predicted"/>
<dbReference type="InterPro" id="IPR037522">
    <property type="entry name" value="HD_GYP_dom"/>
</dbReference>
<feature type="domain" description="HD" evidence="1">
    <location>
        <begin position="137"/>
        <end position="260"/>
    </location>
</feature>
<dbReference type="Pfam" id="PF13487">
    <property type="entry name" value="HD_5"/>
    <property type="match status" value="1"/>
</dbReference>
<dbReference type="InterPro" id="IPR003607">
    <property type="entry name" value="HD/PDEase_dom"/>
</dbReference>
<organism evidence="3 4">
    <name type="scientific">Xylanibacillus composti</name>
    <dbReference type="NCBI Taxonomy" id="1572762"/>
    <lineage>
        <taxon>Bacteria</taxon>
        <taxon>Bacillati</taxon>
        <taxon>Bacillota</taxon>
        <taxon>Bacilli</taxon>
        <taxon>Bacillales</taxon>
        <taxon>Paenibacillaceae</taxon>
        <taxon>Xylanibacillus</taxon>
    </lineage>
</organism>
<dbReference type="CDD" id="cd00077">
    <property type="entry name" value="HDc"/>
    <property type="match status" value="1"/>
</dbReference>
<comment type="caution">
    <text evidence="3">The sequence shown here is derived from an EMBL/GenBank/DDBJ whole genome shotgun (WGS) entry which is preliminary data.</text>
</comment>
<dbReference type="Gene3D" id="1.10.3210.10">
    <property type="entry name" value="Hypothetical protein af1432"/>
    <property type="match status" value="1"/>
</dbReference>
<dbReference type="SMART" id="SM00471">
    <property type="entry name" value="HDc"/>
    <property type="match status" value="1"/>
</dbReference>
<evidence type="ECO:0000313" key="3">
    <source>
        <dbReference type="EMBL" id="GIQ69881.1"/>
    </source>
</evidence>
<name>A0A8J4H578_9BACL</name>
<dbReference type="PROSITE" id="PS51832">
    <property type="entry name" value="HD_GYP"/>
    <property type="match status" value="1"/>
</dbReference>
<dbReference type="PANTHER" id="PTHR43155">
    <property type="entry name" value="CYCLIC DI-GMP PHOSPHODIESTERASE PA4108-RELATED"/>
    <property type="match status" value="1"/>
</dbReference>
<dbReference type="AlphaFoldDB" id="A0A8J4H578"/>
<gene>
    <name evidence="3" type="ORF">XYCOK13_27050</name>
</gene>
<dbReference type="EMBL" id="BOVK01000036">
    <property type="protein sequence ID" value="GIQ69881.1"/>
    <property type="molecule type" value="Genomic_DNA"/>
</dbReference>
<accession>A0A8J4H578</accession>
<evidence type="ECO:0000313" key="4">
    <source>
        <dbReference type="Proteomes" id="UP000677918"/>
    </source>
</evidence>
<dbReference type="PROSITE" id="PS51831">
    <property type="entry name" value="HD"/>
    <property type="match status" value="1"/>
</dbReference>
<evidence type="ECO:0000259" key="2">
    <source>
        <dbReference type="PROSITE" id="PS51832"/>
    </source>
</evidence>
<sequence length="376" mass="42299">MIMRLIAIQQCRPGMTLARNIYNESGLVLLGTGVELTDTLIRRLSETGIDFIYIADSRTEDVVIPELLDDDTRIQSLEVIRSSFKTLMEENHRKRYSGHKELGKNFRQVTTMIMDDLSRHPDALIMLSHMQALDHYLFSHSMNVCVYATMLGMSQGLSKDELYQLSLGALLHDIGKTSIPQAILQKPGSLTAEEMEIMQRHAEIGYYMLKDEPNIPLLSAHCAFQHHERLDGSGYPRGITSEDIHDYAKILGIVDSYDAMTSNRVYRKALLPHQAVEILYSGAGSQFDLKQLSLFRDKVAIYPIGLPVVINTGERGIVVDLNPKVPHRPVVRILEDPEGQMLPAPYELDLSHHHNIVITDIESGSPTGTEQKSVRV</sequence>
<dbReference type="SUPFAM" id="SSF109604">
    <property type="entry name" value="HD-domain/PDEase-like"/>
    <property type="match status" value="1"/>
</dbReference>
<dbReference type="InterPro" id="IPR006674">
    <property type="entry name" value="HD_domain"/>
</dbReference>
<reference evidence="3" key="1">
    <citation type="submission" date="2021-04" db="EMBL/GenBank/DDBJ databases">
        <title>Draft genome sequence of Xylanibacillus composti strain K13.</title>
        <authorList>
            <person name="Uke A."/>
            <person name="Chhe C."/>
            <person name="Baramee S."/>
            <person name="Kosugi A."/>
        </authorList>
    </citation>
    <scope>NUCLEOTIDE SEQUENCE</scope>
    <source>
        <strain evidence="3">K13</strain>
    </source>
</reference>
<dbReference type="Proteomes" id="UP000677918">
    <property type="component" value="Unassembled WGS sequence"/>
</dbReference>
<feature type="domain" description="HD-GYP" evidence="2">
    <location>
        <begin position="115"/>
        <end position="311"/>
    </location>
</feature>